<evidence type="ECO:0000313" key="2">
    <source>
        <dbReference type="EMBL" id="CDJ36461.1"/>
    </source>
</evidence>
<dbReference type="Proteomes" id="UP000030744">
    <property type="component" value="Unassembled WGS sequence"/>
</dbReference>
<dbReference type="GO" id="GO:0005929">
    <property type="term" value="C:cilium"/>
    <property type="evidence" value="ECO:0007669"/>
    <property type="project" value="GOC"/>
</dbReference>
<proteinExistence type="predicted"/>
<accession>U6KI48</accession>
<keyword evidence="3" id="KW-1185">Reference proteome</keyword>
<dbReference type="EMBL" id="HG736028">
    <property type="protein sequence ID" value="CDJ36461.1"/>
    <property type="molecule type" value="Genomic_DNA"/>
</dbReference>
<dbReference type="GO" id="GO:0042073">
    <property type="term" value="P:intraciliary transport"/>
    <property type="evidence" value="ECO:0007669"/>
    <property type="project" value="InterPro"/>
</dbReference>
<feature type="region of interest" description="Disordered" evidence="1">
    <location>
        <begin position="1"/>
        <end position="63"/>
    </location>
</feature>
<name>U6KI48_9EIME</name>
<organism evidence="2 3">
    <name type="scientific">Eimeria mitis</name>
    <dbReference type="NCBI Taxonomy" id="44415"/>
    <lineage>
        <taxon>Eukaryota</taxon>
        <taxon>Sar</taxon>
        <taxon>Alveolata</taxon>
        <taxon>Apicomplexa</taxon>
        <taxon>Conoidasida</taxon>
        <taxon>Coccidia</taxon>
        <taxon>Eucoccidiorida</taxon>
        <taxon>Eimeriorina</taxon>
        <taxon>Eimeriidae</taxon>
        <taxon>Eimeria</taxon>
    </lineage>
</organism>
<dbReference type="AlphaFoldDB" id="U6KI48"/>
<dbReference type="OrthoDB" id="2119217at2759"/>
<reference evidence="2" key="2">
    <citation type="submission" date="2013-10" db="EMBL/GenBank/DDBJ databases">
        <authorList>
            <person name="Aslett M."/>
        </authorList>
    </citation>
    <scope>NUCLEOTIDE SEQUENCE [LARGE SCALE GENOMIC DNA]</scope>
    <source>
        <strain evidence="2">Houghton</strain>
    </source>
</reference>
<dbReference type="VEuPathDB" id="ToxoDB:EMH_0057130"/>
<feature type="compositionally biased region" description="Polar residues" evidence="1">
    <location>
        <begin position="41"/>
        <end position="51"/>
    </location>
</feature>
<evidence type="ECO:0000313" key="3">
    <source>
        <dbReference type="Proteomes" id="UP000030744"/>
    </source>
</evidence>
<dbReference type="RefSeq" id="XP_037878749.1">
    <property type="nucleotide sequence ID" value="XM_038022895.1"/>
</dbReference>
<gene>
    <name evidence="2" type="ORF">EMH_0057130</name>
</gene>
<dbReference type="GeneID" id="60404117"/>
<sequence length="293" mass="30380">MSDASTTTVAEGGRDVGGVSGIFSSTSTAGSPELSKGDSLPSVNTEGTGSIKNVAVPASSNSPMPNLVPGLEAVLRRNLRGGPTVLSSLKTDIRTSNPACSMLLGDADFCVKPDRPDGVQDTLGLTVLDESAVLPTDDGAPLLGLRTCLPSIGDNQVEGSPSLTDRVENTQVLSRDVEAWVTSVKAHHAGLAATAKAAGLDSTSSDVFAHIQRPLGLQINCALQKQFSFCISELPMLPLSIEELARLICWLGGVPSTQSINSPLPELLALFTLCFEEVPTASDTGINKQLAIS</sequence>
<dbReference type="InterPro" id="IPR022088">
    <property type="entry name" value="Intraflagellar_transp_cmplxB"/>
</dbReference>
<reference evidence="2" key="1">
    <citation type="submission" date="2013-10" db="EMBL/GenBank/DDBJ databases">
        <title>Genomic analysis of the causative agents of coccidiosis in chickens.</title>
        <authorList>
            <person name="Reid A.J."/>
            <person name="Blake D."/>
            <person name="Billington K."/>
            <person name="Browne H."/>
            <person name="Dunn M."/>
            <person name="Hung S."/>
            <person name="Kawahara F."/>
            <person name="Miranda-Saavedra D."/>
            <person name="Mourier T."/>
            <person name="Nagra H."/>
            <person name="Otto T.D."/>
            <person name="Rawlings N."/>
            <person name="Sanchez A."/>
            <person name="Sanders M."/>
            <person name="Subramaniam C."/>
            <person name="Tay Y."/>
            <person name="Dear P."/>
            <person name="Doerig C."/>
            <person name="Gruber A."/>
            <person name="Parkinson J."/>
            <person name="Shirley M."/>
            <person name="Wan K.L."/>
            <person name="Berriman M."/>
            <person name="Tomley F."/>
            <person name="Pain A."/>
        </authorList>
    </citation>
    <scope>NUCLEOTIDE SEQUENCE [LARGE SCALE GENOMIC DNA]</scope>
    <source>
        <strain evidence="2">Houghton</strain>
    </source>
</reference>
<protein>
    <submittedName>
        <fullName evidence="2">Uncharacterized protein</fullName>
    </submittedName>
</protein>
<dbReference type="Pfam" id="PF12317">
    <property type="entry name" value="IFT46_B_C"/>
    <property type="match status" value="1"/>
</dbReference>
<evidence type="ECO:0000256" key="1">
    <source>
        <dbReference type="SAM" id="MobiDB-lite"/>
    </source>
</evidence>